<dbReference type="FunFam" id="3.30.200.20:FF:000923">
    <property type="entry name" value="Uncharacterized protein"/>
    <property type="match status" value="1"/>
</dbReference>
<evidence type="ECO:0000259" key="7">
    <source>
        <dbReference type="PROSITE" id="PS50011"/>
    </source>
</evidence>
<dbReference type="Pfam" id="PF00069">
    <property type="entry name" value="Pkinase"/>
    <property type="match status" value="1"/>
</dbReference>
<sequence>MKHISQNSQNQQFVTKSFNDIPFTIYNRYQGIKLLGAGSYGTVLLALDTHTNTKVAIKKLNPLEDIIDAKRMLREIRILRAMAHPNIVAIKAAIYDNVSQESDYFGTVYLVQEYFQADLHRVLKNPKDLTDDHVQFIMYQLTKGVAYLHSASIIHRDIKPSNILAKDDCSISLCDFGLSRQIEEYEEEDNKKAQNFTEYVVTRYYRAPEIMVSSQQYSFPIDIWSLGCTFAEILNEGKVLFKGKTYVQMVKMIFETLGKPVQEDLDQFIKNKNAMEFVQSLPSVPPQSIKKLIDYSNPLAIDLLDKMLVINPHKRITAQEALNHPYFKDIREKTEETPYKGQADFTFENDDTISFEQMRIMILEELNKLGEKIDIHDEMERLKQLREKRRAQKLKK</sequence>
<feature type="domain" description="Protein kinase" evidence="7">
    <location>
        <begin position="29"/>
        <end position="327"/>
    </location>
</feature>
<dbReference type="CDD" id="cd07834">
    <property type="entry name" value="STKc_MAPK"/>
    <property type="match status" value="1"/>
</dbReference>
<dbReference type="PROSITE" id="PS00107">
    <property type="entry name" value="PROTEIN_KINASE_ATP"/>
    <property type="match status" value="1"/>
</dbReference>
<dbReference type="InterPro" id="IPR017441">
    <property type="entry name" value="Protein_kinase_ATP_BS"/>
</dbReference>
<dbReference type="Proteomes" id="UP000688137">
    <property type="component" value="Unassembled WGS sequence"/>
</dbReference>
<keyword evidence="4" id="KW-0418">Kinase</keyword>
<reference evidence="8" key="1">
    <citation type="submission" date="2021-01" db="EMBL/GenBank/DDBJ databases">
        <authorList>
            <consortium name="Genoscope - CEA"/>
            <person name="William W."/>
        </authorList>
    </citation>
    <scope>NUCLEOTIDE SEQUENCE</scope>
</reference>
<dbReference type="InterPro" id="IPR050117">
    <property type="entry name" value="MAPK"/>
</dbReference>
<dbReference type="SMART" id="SM00220">
    <property type="entry name" value="S_TKc"/>
    <property type="match status" value="1"/>
</dbReference>
<evidence type="ECO:0000313" key="8">
    <source>
        <dbReference type="EMBL" id="CAD8062019.1"/>
    </source>
</evidence>
<dbReference type="FunFam" id="1.10.510.10:FF:000040">
    <property type="entry name" value="Mitogen-activated protein kinase"/>
    <property type="match status" value="1"/>
</dbReference>
<protein>
    <recommendedName>
        <fullName evidence="7">Protein kinase domain-containing protein</fullName>
    </recommendedName>
</protein>
<dbReference type="AlphaFoldDB" id="A0A8S1L3I6"/>
<evidence type="ECO:0000256" key="6">
    <source>
        <dbReference type="PROSITE-ProRule" id="PRU10141"/>
    </source>
</evidence>
<dbReference type="GO" id="GO:0005524">
    <property type="term" value="F:ATP binding"/>
    <property type="evidence" value="ECO:0007669"/>
    <property type="project" value="UniProtKB-UniRule"/>
</dbReference>
<gene>
    <name evidence="8" type="ORF">PPRIM_AZ9-3.1.T0320288</name>
</gene>
<keyword evidence="3 6" id="KW-0547">Nucleotide-binding</keyword>
<evidence type="ECO:0000256" key="4">
    <source>
        <dbReference type="ARBA" id="ARBA00022777"/>
    </source>
</evidence>
<dbReference type="PROSITE" id="PS50011">
    <property type="entry name" value="PROTEIN_KINASE_DOM"/>
    <property type="match status" value="1"/>
</dbReference>
<proteinExistence type="predicted"/>
<dbReference type="EMBL" id="CAJJDM010000031">
    <property type="protein sequence ID" value="CAD8062019.1"/>
    <property type="molecule type" value="Genomic_DNA"/>
</dbReference>
<name>A0A8S1L3I6_PARPR</name>
<evidence type="ECO:0000256" key="2">
    <source>
        <dbReference type="ARBA" id="ARBA00022679"/>
    </source>
</evidence>
<keyword evidence="9" id="KW-1185">Reference proteome</keyword>
<organism evidence="8 9">
    <name type="scientific">Paramecium primaurelia</name>
    <dbReference type="NCBI Taxonomy" id="5886"/>
    <lineage>
        <taxon>Eukaryota</taxon>
        <taxon>Sar</taxon>
        <taxon>Alveolata</taxon>
        <taxon>Ciliophora</taxon>
        <taxon>Intramacronucleata</taxon>
        <taxon>Oligohymenophorea</taxon>
        <taxon>Peniculida</taxon>
        <taxon>Parameciidae</taxon>
        <taxon>Paramecium</taxon>
    </lineage>
</organism>
<accession>A0A8S1L3I6</accession>
<comment type="caution">
    <text evidence="8">The sequence shown here is derived from an EMBL/GenBank/DDBJ whole genome shotgun (WGS) entry which is preliminary data.</text>
</comment>
<keyword evidence="2" id="KW-0808">Transferase</keyword>
<dbReference type="GO" id="GO:0004674">
    <property type="term" value="F:protein serine/threonine kinase activity"/>
    <property type="evidence" value="ECO:0007669"/>
    <property type="project" value="UniProtKB-KW"/>
</dbReference>
<dbReference type="OMA" id="PAEEIEC"/>
<dbReference type="InterPro" id="IPR000719">
    <property type="entry name" value="Prot_kinase_dom"/>
</dbReference>
<feature type="binding site" evidence="6">
    <location>
        <position position="59"/>
    </location>
    <ligand>
        <name>ATP</name>
        <dbReference type="ChEBI" id="CHEBI:30616"/>
    </ligand>
</feature>
<keyword evidence="5 6" id="KW-0067">ATP-binding</keyword>
<keyword evidence="1" id="KW-0723">Serine/threonine-protein kinase</keyword>
<evidence type="ECO:0000313" key="9">
    <source>
        <dbReference type="Proteomes" id="UP000688137"/>
    </source>
</evidence>
<evidence type="ECO:0000256" key="3">
    <source>
        <dbReference type="ARBA" id="ARBA00022741"/>
    </source>
</evidence>
<evidence type="ECO:0000256" key="1">
    <source>
        <dbReference type="ARBA" id="ARBA00022527"/>
    </source>
</evidence>
<evidence type="ECO:0000256" key="5">
    <source>
        <dbReference type="ARBA" id="ARBA00022840"/>
    </source>
</evidence>
<dbReference type="PANTHER" id="PTHR24055">
    <property type="entry name" value="MITOGEN-ACTIVATED PROTEIN KINASE"/>
    <property type="match status" value="1"/>
</dbReference>